<accession>A0A2S8PTT8</accession>
<keyword evidence="2" id="KW-1185">Reference proteome</keyword>
<dbReference type="EMBL" id="PUWT01000132">
    <property type="protein sequence ID" value="PQQ22192.1"/>
    <property type="molecule type" value="Genomic_DNA"/>
</dbReference>
<dbReference type="RefSeq" id="WP_046397856.1">
    <property type="nucleotide sequence ID" value="NZ_CAWNTA010000038.1"/>
</dbReference>
<sequence>MTRQELVSILEYKNVPNGIYSLDGLKEGECLCINPHDGVWDVIYNNRGKITYKEVFTNEESAYDRFYQIMKDDYGW</sequence>
<dbReference type="Proteomes" id="UP000239550">
    <property type="component" value="Unassembled WGS sequence"/>
</dbReference>
<dbReference type="AlphaFoldDB" id="A0A2S8PTT8"/>
<comment type="caution">
    <text evidence="1">The sequence shown here is derived from an EMBL/GenBank/DDBJ whole genome shotgun (WGS) entry which is preliminary data.</text>
</comment>
<protein>
    <submittedName>
        <fullName evidence="1">Uncharacterized protein</fullName>
    </submittedName>
</protein>
<gene>
    <name evidence="1" type="ORF">C6H66_24560</name>
</gene>
<name>A0A2S8PTT8_9GAMM</name>
<proteinExistence type="predicted"/>
<evidence type="ECO:0000313" key="2">
    <source>
        <dbReference type="Proteomes" id="UP000239550"/>
    </source>
</evidence>
<evidence type="ECO:0000313" key="1">
    <source>
        <dbReference type="EMBL" id="PQQ22192.1"/>
    </source>
</evidence>
<reference evidence="1 2" key="1">
    <citation type="submission" date="2018-02" db="EMBL/GenBank/DDBJ databases">
        <title>Five New Genomes of Indian Photorhabdus Isolates TSA.</title>
        <authorList>
            <person name="Dubay B."/>
            <person name="Somvanshi V.S."/>
        </authorList>
    </citation>
    <scope>NUCLEOTIDE SEQUENCE [LARGE SCALE GENOMIC DNA]</scope>
    <source>
        <strain evidence="1 2">H1</strain>
    </source>
</reference>
<organism evidence="1 2">
    <name type="scientific">Photorhabdus hindustanensis</name>
    <dbReference type="NCBI Taxonomy" id="2918802"/>
    <lineage>
        <taxon>Bacteria</taxon>
        <taxon>Pseudomonadati</taxon>
        <taxon>Pseudomonadota</taxon>
        <taxon>Gammaproteobacteria</taxon>
        <taxon>Enterobacterales</taxon>
        <taxon>Morganellaceae</taxon>
        <taxon>Photorhabdus</taxon>
    </lineage>
</organism>